<keyword evidence="4 12" id="KW-0436">Ligase</keyword>
<comment type="catalytic activity">
    <reaction evidence="10">
        <text>tRNA(Trp) + L-tryptophan + ATP = L-tryptophyl-tRNA(Trp) + AMP + diphosphate + H(+)</text>
        <dbReference type="Rhea" id="RHEA:24080"/>
        <dbReference type="Rhea" id="RHEA-COMP:9671"/>
        <dbReference type="Rhea" id="RHEA-COMP:9705"/>
        <dbReference type="ChEBI" id="CHEBI:15378"/>
        <dbReference type="ChEBI" id="CHEBI:30616"/>
        <dbReference type="ChEBI" id="CHEBI:33019"/>
        <dbReference type="ChEBI" id="CHEBI:57912"/>
        <dbReference type="ChEBI" id="CHEBI:78442"/>
        <dbReference type="ChEBI" id="CHEBI:78535"/>
        <dbReference type="ChEBI" id="CHEBI:456215"/>
        <dbReference type="EC" id="6.1.1.2"/>
    </reaction>
</comment>
<keyword evidence="8 12" id="KW-0030">Aminoacyl-tRNA synthetase</keyword>
<keyword evidence="14" id="KW-1185">Reference proteome</keyword>
<evidence type="ECO:0000256" key="11">
    <source>
        <dbReference type="ARBA" id="ARBA00069760"/>
    </source>
</evidence>
<evidence type="ECO:0000256" key="9">
    <source>
        <dbReference type="ARBA" id="ARBA00030268"/>
    </source>
</evidence>
<dbReference type="InterPro" id="IPR050203">
    <property type="entry name" value="Trp-tRNA_synthetase"/>
</dbReference>
<dbReference type="GO" id="GO:0070183">
    <property type="term" value="P:mitochondrial tryptophanyl-tRNA aminoacylation"/>
    <property type="evidence" value="ECO:0007669"/>
    <property type="project" value="TreeGrafter"/>
</dbReference>
<accession>A0AA38RUU9</accession>
<keyword evidence="6 12" id="KW-0067">ATP-binding</keyword>
<dbReference type="EC" id="6.1.1.2" evidence="3"/>
<dbReference type="FunFam" id="3.40.50.620:FF:000082">
    <property type="entry name" value="MSW1p Mitochondrial tryptophanyl-tRNA synthetase"/>
    <property type="match status" value="1"/>
</dbReference>
<evidence type="ECO:0000256" key="7">
    <source>
        <dbReference type="ARBA" id="ARBA00022917"/>
    </source>
</evidence>
<dbReference type="GO" id="GO:0004830">
    <property type="term" value="F:tryptophan-tRNA ligase activity"/>
    <property type="evidence" value="ECO:0007669"/>
    <property type="project" value="UniProtKB-EC"/>
</dbReference>
<gene>
    <name evidence="13" type="ORF">NKR19_g7039</name>
</gene>
<dbReference type="Proteomes" id="UP001174691">
    <property type="component" value="Unassembled WGS sequence"/>
</dbReference>
<dbReference type="CDD" id="cd00806">
    <property type="entry name" value="TrpRS_core"/>
    <property type="match status" value="1"/>
</dbReference>
<protein>
    <recommendedName>
        <fullName evidence="11">Tryptophan--tRNA ligase, mitochondrial</fullName>
        <ecNumber evidence="3">6.1.1.2</ecNumber>
    </recommendedName>
    <alternativeName>
        <fullName evidence="9">Tryptophanyl-tRNA synthetase</fullName>
    </alternativeName>
</protein>
<dbReference type="PRINTS" id="PR01039">
    <property type="entry name" value="TRNASYNTHTRP"/>
</dbReference>
<sequence length="388" mass="42458">MAPRISRLRPLLDQIQRTQRRAASQAASEVSAIRPENGTVIFSGIQPTGIPHLGNYLGALQNWKRLQNEAEPGTKLLYSIVDLHAITLPQQAPMLRQWKREMLAALLAVGLDPERSSIFYQSSVPGHSELMWILSCTASMGYLSRMTQWKSKLHLADDVSALDEKAKASLKLGLFSYPVLQAADILVHRATHVPVGEDQRQHLEFARECATNFNHTFGAGSRLLVPPETILSPAKRIMSLQTPTSKMSKSDTDPRSRILLTDSADEIRKKIMAAKTDSAANAVSYDRTGRPGVSNLLELWASFDAAGRSPEALAAGMAEGKGSLKDLKVQVADVLVEEIPPIGERYRAFLERDGGRYLDEVEARGAAVAIANAAETMEIVKRAVGLSN</sequence>
<dbReference type="InterPro" id="IPR014729">
    <property type="entry name" value="Rossmann-like_a/b/a_fold"/>
</dbReference>
<dbReference type="SUPFAM" id="SSF52374">
    <property type="entry name" value="Nucleotidylyl transferase"/>
    <property type="match status" value="1"/>
</dbReference>
<evidence type="ECO:0000313" key="14">
    <source>
        <dbReference type="Proteomes" id="UP001174691"/>
    </source>
</evidence>
<evidence type="ECO:0000256" key="5">
    <source>
        <dbReference type="ARBA" id="ARBA00022741"/>
    </source>
</evidence>
<proteinExistence type="inferred from homology"/>
<comment type="caution">
    <text evidence="13">The sequence shown here is derived from an EMBL/GenBank/DDBJ whole genome shotgun (WGS) entry which is preliminary data.</text>
</comment>
<comment type="subcellular location">
    <subcellularLocation>
        <location evidence="1">Mitochondrion matrix</location>
    </subcellularLocation>
</comment>
<evidence type="ECO:0000256" key="1">
    <source>
        <dbReference type="ARBA" id="ARBA00004305"/>
    </source>
</evidence>
<dbReference type="Gene3D" id="3.40.50.620">
    <property type="entry name" value="HUPs"/>
    <property type="match status" value="1"/>
</dbReference>
<dbReference type="HAMAP" id="MF_00140_B">
    <property type="entry name" value="Trp_tRNA_synth_B"/>
    <property type="match status" value="1"/>
</dbReference>
<dbReference type="PANTHER" id="PTHR43766:SF1">
    <property type="entry name" value="TRYPTOPHAN--TRNA LIGASE, MITOCHONDRIAL"/>
    <property type="match status" value="1"/>
</dbReference>
<dbReference type="PROSITE" id="PS00178">
    <property type="entry name" value="AA_TRNA_LIGASE_I"/>
    <property type="match status" value="1"/>
</dbReference>
<evidence type="ECO:0000256" key="4">
    <source>
        <dbReference type="ARBA" id="ARBA00022598"/>
    </source>
</evidence>
<evidence type="ECO:0000256" key="10">
    <source>
        <dbReference type="ARBA" id="ARBA00049929"/>
    </source>
</evidence>
<dbReference type="NCBIfam" id="TIGR00233">
    <property type="entry name" value="trpS"/>
    <property type="match status" value="1"/>
</dbReference>
<evidence type="ECO:0000256" key="12">
    <source>
        <dbReference type="RuleBase" id="RU363036"/>
    </source>
</evidence>
<comment type="similarity">
    <text evidence="2 12">Belongs to the class-I aminoacyl-tRNA synthetase family.</text>
</comment>
<dbReference type="InterPro" id="IPR002305">
    <property type="entry name" value="aa-tRNA-synth_Ic"/>
</dbReference>
<evidence type="ECO:0000313" key="13">
    <source>
        <dbReference type="EMBL" id="KAJ9142880.1"/>
    </source>
</evidence>
<organism evidence="13 14">
    <name type="scientific">Coniochaeta hoffmannii</name>
    <dbReference type="NCBI Taxonomy" id="91930"/>
    <lineage>
        <taxon>Eukaryota</taxon>
        <taxon>Fungi</taxon>
        <taxon>Dikarya</taxon>
        <taxon>Ascomycota</taxon>
        <taxon>Pezizomycotina</taxon>
        <taxon>Sordariomycetes</taxon>
        <taxon>Sordariomycetidae</taxon>
        <taxon>Coniochaetales</taxon>
        <taxon>Coniochaetaceae</taxon>
        <taxon>Coniochaeta</taxon>
    </lineage>
</organism>
<dbReference type="PANTHER" id="PTHR43766">
    <property type="entry name" value="TRYPTOPHAN--TRNA LIGASE, MITOCHONDRIAL"/>
    <property type="match status" value="1"/>
</dbReference>
<keyword evidence="7 12" id="KW-0648">Protein biosynthesis</keyword>
<dbReference type="AlphaFoldDB" id="A0AA38RUU9"/>
<dbReference type="InterPro" id="IPR001412">
    <property type="entry name" value="aa-tRNA-synth_I_CS"/>
</dbReference>
<dbReference type="Pfam" id="PF00579">
    <property type="entry name" value="tRNA-synt_1b"/>
    <property type="match status" value="1"/>
</dbReference>
<dbReference type="InterPro" id="IPR002306">
    <property type="entry name" value="Trp-tRNA-ligase"/>
</dbReference>
<dbReference type="InterPro" id="IPR024109">
    <property type="entry name" value="Trp-tRNA-ligase_bac-type"/>
</dbReference>
<evidence type="ECO:0000256" key="3">
    <source>
        <dbReference type="ARBA" id="ARBA00013161"/>
    </source>
</evidence>
<keyword evidence="5 12" id="KW-0547">Nucleotide-binding</keyword>
<reference evidence="13" key="1">
    <citation type="submission" date="2022-07" db="EMBL/GenBank/DDBJ databases">
        <title>Fungi with potential for degradation of polypropylene.</title>
        <authorList>
            <person name="Gostincar C."/>
        </authorList>
    </citation>
    <scope>NUCLEOTIDE SEQUENCE</scope>
    <source>
        <strain evidence="13">EXF-13287</strain>
    </source>
</reference>
<dbReference type="FunFam" id="1.10.240.10:FF:000002">
    <property type="entry name" value="Tryptophan--tRNA ligase"/>
    <property type="match status" value="1"/>
</dbReference>
<evidence type="ECO:0000256" key="8">
    <source>
        <dbReference type="ARBA" id="ARBA00023146"/>
    </source>
</evidence>
<evidence type="ECO:0000256" key="2">
    <source>
        <dbReference type="ARBA" id="ARBA00005594"/>
    </source>
</evidence>
<dbReference type="GO" id="GO:0005524">
    <property type="term" value="F:ATP binding"/>
    <property type="evidence" value="ECO:0007669"/>
    <property type="project" value="UniProtKB-KW"/>
</dbReference>
<evidence type="ECO:0000256" key="6">
    <source>
        <dbReference type="ARBA" id="ARBA00022840"/>
    </source>
</evidence>
<name>A0AA38RUU9_9PEZI</name>
<dbReference type="Gene3D" id="1.10.240.10">
    <property type="entry name" value="Tyrosyl-Transfer RNA Synthetase"/>
    <property type="match status" value="1"/>
</dbReference>
<dbReference type="GO" id="GO:0005759">
    <property type="term" value="C:mitochondrial matrix"/>
    <property type="evidence" value="ECO:0007669"/>
    <property type="project" value="UniProtKB-SubCell"/>
</dbReference>
<dbReference type="EMBL" id="JANBVN010000117">
    <property type="protein sequence ID" value="KAJ9142880.1"/>
    <property type="molecule type" value="Genomic_DNA"/>
</dbReference>